<gene>
    <name evidence="3" type="ORF">CVLEPA_LOCUS9397</name>
</gene>
<sequence length="638" mass="74163">MSSQTISRERKYPREAKSPWKHHLFSKIYQCRKNDETLIIEKRVLKDHVKFAKSEAQAFKKICNNSFHHPNVVLYLDAIEDEDAISLYMEMCDGDLEEWTKKGELNACNLTALEICLHIIEGISYLHGQNIIHRDVKPSNFLIRLSDKNATIKVTDFGLSKILATDVSSAPTTSTSTEAFMAPEYHQREDGSRETSWRKSADIFSLGITLYYVLTNGRHPFGDKTSHEAPHNIQQKASPDLDLLDSVDDLSQEQKELAKDLIKKMFGYHLEKKEVDFDPKKRPTIQLVKFHPLFWTSKKKIGFYKEANRWFYTQSRKNAEKYQQALKHFENEFDISINNVPSSLRSERKFPIKECGNVHQLLQKVIRNMDEHGDEKLAESMKLLGFLNNGKRDYDKFLLTLTGPYPGLLAYLWWYLRDEEIEGPYYPMKNSPHTGSTKQGSLENEERRKITRKIEKFQHGCNVSNDKGHEALELLRVYEQIHQINDEQLTTNAAELFPEELRLSDIKLTESQIDSFLFILTKVEKRIWWLRLIECFSKPEDVGRLFEAIQAMPGKIGRLGIIGDIIPKIPSKSFFNKIEDWLFMFNCFPDDDAIDGKRDANQSEIDEIQRVLDQLDDSKLMVVLGLCDDEYVELCSRK</sequence>
<dbReference type="EMBL" id="CAWYQH010000057">
    <property type="protein sequence ID" value="CAK8679133.1"/>
    <property type="molecule type" value="Genomic_DNA"/>
</dbReference>
<dbReference type="PROSITE" id="PS50011">
    <property type="entry name" value="PROTEIN_KINASE_DOM"/>
    <property type="match status" value="1"/>
</dbReference>
<evidence type="ECO:0000256" key="1">
    <source>
        <dbReference type="SAM" id="MobiDB-lite"/>
    </source>
</evidence>
<dbReference type="SMART" id="SM00220">
    <property type="entry name" value="S_TKc"/>
    <property type="match status" value="1"/>
</dbReference>
<dbReference type="PANTHER" id="PTHR13954">
    <property type="entry name" value="IRE1-RELATED"/>
    <property type="match status" value="1"/>
</dbReference>
<accession>A0ABP0FHI6</accession>
<evidence type="ECO:0000313" key="3">
    <source>
        <dbReference type="EMBL" id="CAK8679133.1"/>
    </source>
</evidence>
<dbReference type="SUPFAM" id="SSF56112">
    <property type="entry name" value="Protein kinase-like (PK-like)"/>
    <property type="match status" value="1"/>
</dbReference>
<feature type="region of interest" description="Disordered" evidence="1">
    <location>
        <begin position="426"/>
        <end position="445"/>
    </location>
</feature>
<dbReference type="Gene3D" id="1.10.510.10">
    <property type="entry name" value="Transferase(Phosphotransferase) domain 1"/>
    <property type="match status" value="1"/>
</dbReference>
<dbReference type="InterPro" id="IPR045133">
    <property type="entry name" value="IRE1/2-like"/>
</dbReference>
<organism evidence="3 4">
    <name type="scientific">Clavelina lepadiformis</name>
    <name type="common">Light-bulb sea squirt</name>
    <name type="synonym">Ascidia lepadiformis</name>
    <dbReference type="NCBI Taxonomy" id="159417"/>
    <lineage>
        <taxon>Eukaryota</taxon>
        <taxon>Metazoa</taxon>
        <taxon>Chordata</taxon>
        <taxon>Tunicata</taxon>
        <taxon>Ascidiacea</taxon>
        <taxon>Aplousobranchia</taxon>
        <taxon>Clavelinidae</taxon>
        <taxon>Clavelina</taxon>
    </lineage>
</organism>
<dbReference type="InterPro" id="IPR000719">
    <property type="entry name" value="Prot_kinase_dom"/>
</dbReference>
<dbReference type="PROSITE" id="PS00108">
    <property type="entry name" value="PROTEIN_KINASE_ST"/>
    <property type="match status" value="1"/>
</dbReference>
<dbReference type="InterPro" id="IPR011009">
    <property type="entry name" value="Kinase-like_dom_sf"/>
</dbReference>
<protein>
    <recommendedName>
        <fullName evidence="2">Protein kinase domain-containing protein</fullName>
    </recommendedName>
</protein>
<dbReference type="Pfam" id="PF00069">
    <property type="entry name" value="Pkinase"/>
    <property type="match status" value="1"/>
</dbReference>
<comment type="caution">
    <text evidence="3">The sequence shown here is derived from an EMBL/GenBank/DDBJ whole genome shotgun (WGS) entry which is preliminary data.</text>
</comment>
<keyword evidence="4" id="KW-1185">Reference proteome</keyword>
<dbReference type="Gene3D" id="3.30.200.20">
    <property type="entry name" value="Phosphorylase Kinase, domain 1"/>
    <property type="match status" value="1"/>
</dbReference>
<feature type="domain" description="Protein kinase" evidence="2">
    <location>
        <begin position="14"/>
        <end position="294"/>
    </location>
</feature>
<feature type="compositionally biased region" description="Polar residues" evidence="1">
    <location>
        <begin position="431"/>
        <end position="442"/>
    </location>
</feature>
<reference evidence="3 4" key="1">
    <citation type="submission" date="2024-02" db="EMBL/GenBank/DDBJ databases">
        <authorList>
            <person name="Daric V."/>
            <person name="Darras S."/>
        </authorList>
    </citation>
    <scope>NUCLEOTIDE SEQUENCE [LARGE SCALE GENOMIC DNA]</scope>
</reference>
<evidence type="ECO:0000313" key="4">
    <source>
        <dbReference type="Proteomes" id="UP001642483"/>
    </source>
</evidence>
<dbReference type="Proteomes" id="UP001642483">
    <property type="component" value="Unassembled WGS sequence"/>
</dbReference>
<proteinExistence type="predicted"/>
<evidence type="ECO:0000259" key="2">
    <source>
        <dbReference type="PROSITE" id="PS50011"/>
    </source>
</evidence>
<name>A0ABP0FHI6_CLALP</name>
<dbReference type="InterPro" id="IPR008271">
    <property type="entry name" value="Ser/Thr_kinase_AS"/>
</dbReference>
<dbReference type="PANTHER" id="PTHR13954:SF6">
    <property type="entry name" value="NON-SPECIFIC SERINE_THREONINE PROTEIN KINASE"/>
    <property type="match status" value="1"/>
</dbReference>